<sequence>MDLDLRNDNTVFAATYGRGIFSGAFTATTLSAEDNALVKGIKLYPNPSNGVVTISVPNYSGNLDINVFDLNGRKVLSSSGDFSSEKAINLTGLQSGVYIVKLEGENLSYSEKVVLN</sequence>
<evidence type="ECO:0000313" key="4">
    <source>
        <dbReference type="Proteomes" id="UP001165677"/>
    </source>
</evidence>
<evidence type="ECO:0000259" key="2">
    <source>
        <dbReference type="Pfam" id="PF18962"/>
    </source>
</evidence>
<keyword evidence="1" id="KW-0732">Signal</keyword>
<dbReference type="Pfam" id="PF18962">
    <property type="entry name" value="Por_Secre_tail"/>
    <property type="match status" value="1"/>
</dbReference>
<evidence type="ECO:0000313" key="3">
    <source>
        <dbReference type="EMBL" id="MCW1148014.1"/>
    </source>
</evidence>
<evidence type="ECO:0000256" key="1">
    <source>
        <dbReference type="ARBA" id="ARBA00022729"/>
    </source>
</evidence>
<dbReference type="Gene3D" id="2.60.120.380">
    <property type="match status" value="1"/>
</dbReference>
<keyword evidence="4" id="KW-1185">Reference proteome</keyword>
<gene>
    <name evidence="3" type="ORF">OJ995_07265</name>
</gene>
<dbReference type="Proteomes" id="UP001165677">
    <property type="component" value="Unassembled WGS sequence"/>
</dbReference>
<organism evidence="3 4">
    <name type="scientific">Flavobacterium lacisediminis</name>
    <dbReference type="NCBI Taxonomy" id="2989705"/>
    <lineage>
        <taxon>Bacteria</taxon>
        <taxon>Pseudomonadati</taxon>
        <taxon>Bacteroidota</taxon>
        <taxon>Flavobacteriia</taxon>
        <taxon>Flavobacteriales</taxon>
        <taxon>Flavobacteriaceae</taxon>
        <taxon>Flavobacterium</taxon>
    </lineage>
</organism>
<feature type="domain" description="Secretion system C-terminal sorting" evidence="2">
    <location>
        <begin position="43"/>
        <end position="114"/>
    </location>
</feature>
<comment type="caution">
    <text evidence="3">The sequence shown here is derived from an EMBL/GenBank/DDBJ whole genome shotgun (WGS) entry which is preliminary data.</text>
</comment>
<dbReference type="NCBIfam" id="TIGR04183">
    <property type="entry name" value="Por_Secre_tail"/>
    <property type="match status" value="1"/>
</dbReference>
<reference evidence="3" key="1">
    <citation type="submission" date="2022-10" db="EMBL/GenBank/DDBJ databases">
        <title>Flavobacterium sp. nov., a bacterium isolated from lake sediment.</title>
        <authorList>
            <person name="Qu J.-H."/>
        </authorList>
    </citation>
    <scope>NUCLEOTIDE SEQUENCE</scope>
    <source>
        <strain evidence="3">TH16-21</strain>
    </source>
</reference>
<proteinExistence type="predicted"/>
<dbReference type="InterPro" id="IPR026444">
    <property type="entry name" value="Secre_tail"/>
</dbReference>
<accession>A0ABT3EHW1</accession>
<name>A0ABT3EHW1_9FLAO</name>
<protein>
    <submittedName>
        <fullName evidence="3">T9SS type A sorting domain-containing protein</fullName>
    </submittedName>
</protein>
<dbReference type="EMBL" id="JAPCIO010000004">
    <property type="protein sequence ID" value="MCW1148014.1"/>
    <property type="molecule type" value="Genomic_DNA"/>
</dbReference>